<dbReference type="Proteomes" id="UP000688137">
    <property type="component" value="Unassembled WGS sequence"/>
</dbReference>
<comment type="caution">
    <text evidence="1">The sequence shown here is derived from an EMBL/GenBank/DDBJ whole genome shotgun (WGS) entry which is preliminary data.</text>
</comment>
<dbReference type="AlphaFoldDB" id="A0A8S1PQE2"/>
<name>A0A8S1PQE2_PARPR</name>
<protein>
    <submittedName>
        <fullName evidence="1">Uncharacterized protein</fullName>
    </submittedName>
</protein>
<organism evidence="1 2">
    <name type="scientific">Paramecium primaurelia</name>
    <dbReference type="NCBI Taxonomy" id="5886"/>
    <lineage>
        <taxon>Eukaryota</taxon>
        <taxon>Sar</taxon>
        <taxon>Alveolata</taxon>
        <taxon>Ciliophora</taxon>
        <taxon>Intramacronucleata</taxon>
        <taxon>Oligohymenophorea</taxon>
        <taxon>Peniculida</taxon>
        <taxon>Parameciidae</taxon>
        <taxon>Paramecium</taxon>
    </lineage>
</organism>
<keyword evidence="2" id="KW-1185">Reference proteome</keyword>
<sequence length="115" mass="13960">MIQGAQTDFIYILKKYKKSKRYSQLQELHIQCIVDELKGEGKDEHYNKFFEILHSSLTTISSFKFLIICHKLIYQIQQEFTIRFIQYKLLPGEHTDKSRLAIYYYNFLFKIFFTI</sequence>
<proteinExistence type="predicted"/>
<reference evidence="1" key="1">
    <citation type="submission" date="2021-01" db="EMBL/GenBank/DDBJ databases">
        <authorList>
            <consortium name="Genoscope - CEA"/>
            <person name="William W."/>
        </authorList>
    </citation>
    <scope>NUCLEOTIDE SEQUENCE</scope>
</reference>
<accession>A0A8S1PQE2</accession>
<dbReference type="EMBL" id="CAJJDM010000128">
    <property type="protein sequence ID" value="CAD8104933.1"/>
    <property type="molecule type" value="Genomic_DNA"/>
</dbReference>
<gene>
    <name evidence="1" type="ORF">PPRIM_AZ9-3.1.T1250143</name>
</gene>
<evidence type="ECO:0000313" key="1">
    <source>
        <dbReference type="EMBL" id="CAD8104933.1"/>
    </source>
</evidence>
<evidence type="ECO:0000313" key="2">
    <source>
        <dbReference type="Proteomes" id="UP000688137"/>
    </source>
</evidence>